<dbReference type="InterPro" id="IPR023299">
    <property type="entry name" value="ATPase_P-typ_cyto_dom_N"/>
</dbReference>
<dbReference type="InterPro" id="IPR018303">
    <property type="entry name" value="ATPase_P-typ_P_site"/>
</dbReference>
<dbReference type="EMBL" id="NKUJ01000704">
    <property type="protein sequence ID" value="RMJ00520.1"/>
    <property type="molecule type" value="Genomic_DNA"/>
</dbReference>
<dbReference type="SUPFAM" id="SSF81660">
    <property type="entry name" value="Metal cation-transporting ATPase, ATP-binding domain N"/>
    <property type="match status" value="1"/>
</dbReference>
<feature type="transmembrane region" description="Helical" evidence="9">
    <location>
        <begin position="836"/>
        <end position="857"/>
    </location>
</feature>
<dbReference type="InterPro" id="IPR023214">
    <property type="entry name" value="HAD_sf"/>
</dbReference>
<dbReference type="PRINTS" id="PR00119">
    <property type="entry name" value="CATATPASE"/>
</dbReference>
<organism evidence="11 12">
    <name type="scientific">Fusarium kuroshium</name>
    <dbReference type="NCBI Taxonomy" id="2010991"/>
    <lineage>
        <taxon>Eukaryota</taxon>
        <taxon>Fungi</taxon>
        <taxon>Dikarya</taxon>
        <taxon>Ascomycota</taxon>
        <taxon>Pezizomycotina</taxon>
        <taxon>Sordariomycetes</taxon>
        <taxon>Hypocreomycetidae</taxon>
        <taxon>Hypocreales</taxon>
        <taxon>Nectriaceae</taxon>
        <taxon>Fusarium</taxon>
        <taxon>Fusarium solani species complex</taxon>
    </lineage>
</organism>
<keyword evidence="8 9" id="KW-0472">Membrane</keyword>
<feature type="transmembrane region" description="Helical" evidence="9">
    <location>
        <begin position="1042"/>
        <end position="1059"/>
    </location>
</feature>
<name>A0A3M2R5H2_9HYPO</name>
<keyword evidence="2" id="KW-1003">Cell membrane</keyword>
<dbReference type="GO" id="GO:0005391">
    <property type="term" value="F:P-type sodium:potassium-exchanging transporter activity"/>
    <property type="evidence" value="ECO:0007669"/>
    <property type="project" value="TreeGrafter"/>
</dbReference>
<evidence type="ECO:0000256" key="2">
    <source>
        <dbReference type="ARBA" id="ARBA00022475"/>
    </source>
</evidence>
<evidence type="ECO:0000256" key="7">
    <source>
        <dbReference type="ARBA" id="ARBA00022989"/>
    </source>
</evidence>
<dbReference type="SUPFAM" id="SSF56784">
    <property type="entry name" value="HAD-like"/>
    <property type="match status" value="1"/>
</dbReference>
<keyword evidence="6" id="KW-1278">Translocase</keyword>
<dbReference type="SFLD" id="SFLDS00003">
    <property type="entry name" value="Haloacid_Dehalogenase"/>
    <property type="match status" value="1"/>
</dbReference>
<dbReference type="SFLD" id="SFLDG00002">
    <property type="entry name" value="C1.7:_P-type_atpase_like"/>
    <property type="match status" value="1"/>
</dbReference>
<dbReference type="PANTHER" id="PTHR43294:SF21">
    <property type="entry name" value="CATION TRANSPORTING ATPASE"/>
    <property type="match status" value="1"/>
</dbReference>
<dbReference type="Pfam" id="PF00122">
    <property type="entry name" value="E1-E2_ATPase"/>
    <property type="match status" value="1"/>
</dbReference>
<reference evidence="11 12" key="1">
    <citation type="submission" date="2017-06" db="EMBL/GenBank/DDBJ databases">
        <title>Comparative genomic analysis of Ambrosia Fusariam Clade fungi.</title>
        <authorList>
            <person name="Stajich J.E."/>
            <person name="Carrillo J."/>
            <person name="Kijimoto T."/>
            <person name="Eskalen A."/>
            <person name="O'Donnell K."/>
            <person name="Kasson M."/>
        </authorList>
    </citation>
    <scope>NUCLEOTIDE SEQUENCE [LARGE SCALE GENOMIC DNA]</scope>
    <source>
        <strain evidence="11">UCR3666</strain>
    </source>
</reference>
<evidence type="ECO:0000256" key="3">
    <source>
        <dbReference type="ARBA" id="ARBA00022692"/>
    </source>
</evidence>
<dbReference type="PANTHER" id="PTHR43294">
    <property type="entry name" value="SODIUM/POTASSIUM-TRANSPORTING ATPASE SUBUNIT ALPHA"/>
    <property type="match status" value="1"/>
</dbReference>
<dbReference type="GO" id="GO:0030007">
    <property type="term" value="P:intracellular potassium ion homeostasis"/>
    <property type="evidence" value="ECO:0007669"/>
    <property type="project" value="TreeGrafter"/>
</dbReference>
<dbReference type="NCBIfam" id="TIGR01494">
    <property type="entry name" value="ATPase_P-type"/>
    <property type="match status" value="2"/>
</dbReference>
<dbReference type="InterPro" id="IPR036412">
    <property type="entry name" value="HAD-like_sf"/>
</dbReference>
<comment type="subcellular location">
    <subcellularLocation>
        <location evidence="1">Cell membrane</location>
        <topology evidence="1">Multi-pass membrane protein</topology>
    </subcellularLocation>
</comment>
<feature type="transmembrane region" description="Helical" evidence="9">
    <location>
        <begin position="329"/>
        <end position="352"/>
    </location>
</feature>
<feature type="transmembrane region" description="Helical" evidence="9">
    <location>
        <begin position="364"/>
        <end position="391"/>
    </location>
</feature>
<dbReference type="Gene3D" id="3.40.50.1000">
    <property type="entry name" value="HAD superfamily/HAD-like"/>
    <property type="match status" value="1"/>
</dbReference>
<dbReference type="GO" id="GO:0005524">
    <property type="term" value="F:ATP binding"/>
    <property type="evidence" value="ECO:0007669"/>
    <property type="project" value="UniProtKB-KW"/>
</dbReference>
<dbReference type="STRING" id="2010991.A0A3M2R5H2"/>
<dbReference type="GO" id="GO:0006883">
    <property type="term" value="P:intracellular sodium ion homeostasis"/>
    <property type="evidence" value="ECO:0007669"/>
    <property type="project" value="TreeGrafter"/>
</dbReference>
<dbReference type="GO" id="GO:1902600">
    <property type="term" value="P:proton transmembrane transport"/>
    <property type="evidence" value="ECO:0007669"/>
    <property type="project" value="TreeGrafter"/>
</dbReference>
<dbReference type="Gene3D" id="2.70.150.10">
    <property type="entry name" value="Calcium-transporting ATPase, cytoplasmic transduction domain A"/>
    <property type="match status" value="1"/>
</dbReference>
<evidence type="ECO:0000259" key="10">
    <source>
        <dbReference type="SMART" id="SM00831"/>
    </source>
</evidence>
<evidence type="ECO:0000256" key="8">
    <source>
        <dbReference type="ARBA" id="ARBA00023136"/>
    </source>
</evidence>
<dbReference type="InterPro" id="IPR001757">
    <property type="entry name" value="P_typ_ATPase"/>
</dbReference>
<keyword evidence="12" id="KW-1185">Reference proteome</keyword>
<keyword evidence="4" id="KW-0547">Nucleotide-binding</keyword>
<dbReference type="SMART" id="SM00831">
    <property type="entry name" value="Cation_ATPase_N"/>
    <property type="match status" value="1"/>
</dbReference>
<dbReference type="Gene3D" id="3.40.1110.10">
    <property type="entry name" value="Calcium-transporting ATPase, cytoplasmic domain N"/>
    <property type="match status" value="1"/>
</dbReference>
<dbReference type="Pfam" id="PF00689">
    <property type="entry name" value="Cation_ATPase_C"/>
    <property type="match status" value="1"/>
</dbReference>
<dbReference type="InterPro" id="IPR044492">
    <property type="entry name" value="P_typ_ATPase_HD_dom"/>
</dbReference>
<accession>A0A3M2R5H2</accession>
<dbReference type="SUPFAM" id="SSF81665">
    <property type="entry name" value="Calcium ATPase, transmembrane domain M"/>
    <property type="match status" value="1"/>
</dbReference>
<dbReference type="InterPro" id="IPR004014">
    <property type="entry name" value="ATPase_P-typ_cation-transptr_N"/>
</dbReference>
<dbReference type="GO" id="GO:0016887">
    <property type="term" value="F:ATP hydrolysis activity"/>
    <property type="evidence" value="ECO:0007669"/>
    <property type="project" value="InterPro"/>
</dbReference>
<dbReference type="AlphaFoldDB" id="A0A3M2R5H2"/>
<dbReference type="Gene3D" id="1.20.1110.10">
    <property type="entry name" value="Calcium-transporting ATPase, transmembrane domain"/>
    <property type="match status" value="1"/>
</dbReference>
<dbReference type="SFLD" id="SFLDF00027">
    <property type="entry name" value="p-type_atpase"/>
    <property type="match status" value="1"/>
</dbReference>
<keyword evidence="7 9" id="KW-1133">Transmembrane helix</keyword>
<dbReference type="InterPro" id="IPR006068">
    <property type="entry name" value="ATPase_P-typ_cation-transptr_C"/>
</dbReference>
<gene>
    <name evidence="11" type="ORF">CDV36_015927</name>
</gene>
<feature type="transmembrane region" description="Helical" evidence="9">
    <location>
        <begin position="863"/>
        <end position="885"/>
    </location>
</feature>
<dbReference type="PROSITE" id="PS00154">
    <property type="entry name" value="ATPASE_E1_E2"/>
    <property type="match status" value="1"/>
</dbReference>
<feature type="transmembrane region" description="Helical" evidence="9">
    <location>
        <begin position="165"/>
        <end position="186"/>
    </location>
</feature>
<dbReference type="InterPro" id="IPR008250">
    <property type="entry name" value="ATPase_P-typ_transduc_dom_A_sf"/>
</dbReference>
<proteinExistence type="predicted"/>
<dbReference type="OrthoDB" id="158672at2759"/>
<evidence type="ECO:0000256" key="9">
    <source>
        <dbReference type="SAM" id="Phobius"/>
    </source>
</evidence>
<dbReference type="PRINTS" id="PR00121">
    <property type="entry name" value="NAKATPASE"/>
</dbReference>
<dbReference type="SUPFAM" id="SSF81653">
    <property type="entry name" value="Calcium ATPase, transduction domain A"/>
    <property type="match status" value="1"/>
</dbReference>
<dbReference type="InterPro" id="IPR059000">
    <property type="entry name" value="ATPase_P-type_domA"/>
</dbReference>
<evidence type="ECO:0000256" key="1">
    <source>
        <dbReference type="ARBA" id="ARBA00004651"/>
    </source>
</evidence>
<evidence type="ECO:0000256" key="4">
    <source>
        <dbReference type="ARBA" id="ARBA00022741"/>
    </source>
</evidence>
<dbReference type="Pfam" id="PF13246">
    <property type="entry name" value="Cation_ATPase"/>
    <property type="match status" value="1"/>
</dbReference>
<dbReference type="InterPro" id="IPR050510">
    <property type="entry name" value="Cation_transp_ATPase_P-type"/>
</dbReference>
<feature type="transmembrane region" description="Helical" evidence="9">
    <location>
        <begin position="966"/>
        <end position="986"/>
    </location>
</feature>
<protein>
    <recommendedName>
        <fullName evidence="10">Cation-transporting P-type ATPase N-terminal domain-containing protein</fullName>
    </recommendedName>
</protein>
<feature type="transmembrane region" description="Helical" evidence="9">
    <location>
        <begin position="906"/>
        <end position="934"/>
    </location>
</feature>
<dbReference type="InterPro" id="IPR023298">
    <property type="entry name" value="ATPase_P-typ_TM_dom_sf"/>
</dbReference>
<evidence type="ECO:0000256" key="5">
    <source>
        <dbReference type="ARBA" id="ARBA00022840"/>
    </source>
</evidence>
<feature type="domain" description="Cation-transporting P-type ATPase N-terminal" evidence="10">
    <location>
        <begin position="84"/>
        <end position="157"/>
    </location>
</feature>
<keyword evidence="3 9" id="KW-0812">Transmembrane</keyword>
<dbReference type="Pfam" id="PF00690">
    <property type="entry name" value="Cation_ATPase_N"/>
    <property type="match status" value="1"/>
</dbReference>
<evidence type="ECO:0000256" key="6">
    <source>
        <dbReference type="ARBA" id="ARBA00022967"/>
    </source>
</evidence>
<dbReference type="GO" id="GO:0005886">
    <property type="term" value="C:plasma membrane"/>
    <property type="evidence" value="ECO:0007669"/>
    <property type="project" value="UniProtKB-SubCell"/>
</dbReference>
<dbReference type="GO" id="GO:1990573">
    <property type="term" value="P:potassium ion import across plasma membrane"/>
    <property type="evidence" value="ECO:0007669"/>
    <property type="project" value="TreeGrafter"/>
</dbReference>
<sequence length="1077" mass="119120">MLADVEQQQQQQQQQQQLARSKQCAFNTVLFVIVAFCYHSFDSEYLGEINTKQHSGGSVVERSPPPIRPLVFKVEIELDTAQFEWHALSVPEVIHQLSTSTTTGLLASQVSEKLTCYGDNAVSPIRNRIAKRILGYLFKGFGTVLFVATILAFTAWGIGQPPAPADLALAIALLAVFHIQAGFNIWQDWSSRREMASMMRMLPECCKVLRDGANCDILVDQIVPGDILFIETGDRLPADIRFTEVSPSAKFDRSLVTGESMPLHAAVTTTDNSYLESNNIGLQGTYCVSGKSTGVVVATGDNTILGRIMKQTNSPSNRKSPLAREVTNFIILICSAVAVVVAAFIIVWSVWLRKRYPDWITVPNLLILCISVTVAFLPVGLPVAVTAGMTVSAKIMRQHRILCKSLDSVETLGSVSTLCIDKTGTLTQNKMFVTHCTVGSTQTTLDEARDTLEAYPAGSVFQLWTVAGLCNSSEFDDPTAELPIHERTTHGDATDQAIFHFSEQLHEVATLHQSWKLVSEIPFDSKSKYMAKAFRPVNEHVLPRMCPTTGPCTSNILITVKGAPDILLGRVSTYLADSGAHACFDSNVRRHIEGIVQEWAVRGLRLVLLAHKTFQDTVFSSPEDSSELDMESQMRAGLTLTGLVGIADPLRPGTFNTITTLRKAGIRIFMLTGDLAHTAQAIGVECGILTTTQVDTVEALYCSHTIDPSLQALQLGIDLHVRSDAIVLSGQEIGSLAKDHWDRLCRYREVIVARTTPEQKLQVIRELQSRGEIVGMVGDGINDSPGLRAADIGITIGSGSNTAIAAADLVLLGSLSAIVEALRCSRLMFDNLKKTVAYLLPAGSFSEFWPVFTYVVFGLPQILSSFLMIIICLFTDAVAAVSLTYEKPEGDVLLRKPRAPGRNRLVDWQLILQAYGLAGMLEMSLSFIMAYWYLQRKGIPFSDIWFTFGNLPDTIEPDYYQQQLNVASSIYFVNVVVMQWFNLLAVRTRRLSVFQQPPLFNKATNNLFLFPAIAFAFIMAIFWLYVPEFQKVLNTSPVPVENWFMAVVFGLLVLLVDELRKYMVRKRPRNLLASMAW</sequence>
<feature type="transmembrane region" description="Helical" evidence="9">
    <location>
        <begin position="136"/>
        <end position="159"/>
    </location>
</feature>
<dbReference type="GO" id="GO:0036376">
    <property type="term" value="P:sodium ion export across plasma membrane"/>
    <property type="evidence" value="ECO:0007669"/>
    <property type="project" value="TreeGrafter"/>
</dbReference>
<comment type="caution">
    <text evidence="11">The sequence shown here is derived from an EMBL/GenBank/DDBJ whole genome shotgun (WGS) entry which is preliminary data.</text>
</comment>
<feature type="transmembrane region" description="Helical" evidence="9">
    <location>
        <begin position="1007"/>
        <end position="1026"/>
    </location>
</feature>
<evidence type="ECO:0000313" key="12">
    <source>
        <dbReference type="Proteomes" id="UP000277212"/>
    </source>
</evidence>
<dbReference type="Proteomes" id="UP000277212">
    <property type="component" value="Unassembled WGS sequence"/>
</dbReference>
<evidence type="ECO:0000313" key="11">
    <source>
        <dbReference type="EMBL" id="RMJ00520.1"/>
    </source>
</evidence>
<keyword evidence="5" id="KW-0067">ATP-binding</keyword>